<reference evidence="2 3" key="1">
    <citation type="submission" date="2024-10" db="EMBL/GenBank/DDBJ databases">
        <title>The Natural Products Discovery Center: Release of the First 8490 Sequenced Strains for Exploring Actinobacteria Biosynthetic Diversity.</title>
        <authorList>
            <person name="Kalkreuter E."/>
            <person name="Kautsar S.A."/>
            <person name="Yang D."/>
            <person name="Bader C.D."/>
            <person name="Teijaro C.N."/>
            <person name="Fluegel L."/>
            <person name="Davis C.M."/>
            <person name="Simpson J.R."/>
            <person name="Lauterbach L."/>
            <person name="Steele A.D."/>
            <person name="Gui C."/>
            <person name="Meng S."/>
            <person name="Li G."/>
            <person name="Viehrig K."/>
            <person name="Ye F."/>
            <person name="Su P."/>
            <person name="Kiefer A.F."/>
            <person name="Nichols A."/>
            <person name="Cepeda A.J."/>
            <person name="Yan W."/>
            <person name="Fan B."/>
            <person name="Jiang Y."/>
            <person name="Adhikari A."/>
            <person name="Zheng C.-J."/>
            <person name="Schuster L."/>
            <person name="Cowan T.M."/>
            <person name="Smanski M.J."/>
            <person name="Chevrette M.G."/>
            <person name="De Carvalho L.P.S."/>
            <person name="Shen B."/>
        </authorList>
    </citation>
    <scope>NUCLEOTIDE SEQUENCE [LARGE SCALE GENOMIC DNA]</scope>
    <source>
        <strain evidence="2 3">NPDC049639</strain>
    </source>
</reference>
<organism evidence="2 3">
    <name type="scientific">Spongisporangium articulatum</name>
    <dbReference type="NCBI Taxonomy" id="3362603"/>
    <lineage>
        <taxon>Bacteria</taxon>
        <taxon>Bacillati</taxon>
        <taxon>Actinomycetota</taxon>
        <taxon>Actinomycetes</taxon>
        <taxon>Kineosporiales</taxon>
        <taxon>Kineosporiaceae</taxon>
        <taxon>Spongisporangium</taxon>
    </lineage>
</organism>
<protein>
    <submittedName>
        <fullName evidence="2">Uncharacterized protein</fullName>
    </submittedName>
</protein>
<evidence type="ECO:0000313" key="3">
    <source>
        <dbReference type="Proteomes" id="UP001612915"/>
    </source>
</evidence>
<accession>A0ABW8APB7</accession>
<comment type="caution">
    <text evidence="2">The sequence shown here is derived from an EMBL/GenBank/DDBJ whole genome shotgun (WGS) entry which is preliminary data.</text>
</comment>
<dbReference type="Proteomes" id="UP001612915">
    <property type="component" value="Unassembled WGS sequence"/>
</dbReference>
<gene>
    <name evidence="2" type="ORF">ACIB24_14190</name>
</gene>
<evidence type="ECO:0000313" key="2">
    <source>
        <dbReference type="EMBL" id="MFI7588214.1"/>
    </source>
</evidence>
<dbReference type="EMBL" id="JBITLV010000004">
    <property type="protein sequence ID" value="MFI7588214.1"/>
    <property type="molecule type" value="Genomic_DNA"/>
</dbReference>
<feature type="signal peptide" evidence="1">
    <location>
        <begin position="1"/>
        <end position="28"/>
    </location>
</feature>
<feature type="chain" id="PRO_5045813113" evidence="1">
    <location>
        <begin position="29"/>
        <end position="262"/>
    </location>
</feature>
<proteinExistence type="predicted"/>
<evidence type="ECO:0000256" key="1">
    <source>
        <dbReference type="SAM" id="SignalP"/>
    </source>
</evidence>
<dbReference type="RefSeq" id="WP_398281371.1">
    <property type="nucleotide sequence ID" value="NZ_JBITLV010000004.1"/>
</dbReference>
<sequence>MRISTKSLAAVGVAVLLGAGAAATPAQAAFSPVPLDLRALTLSATSQNVTTAVAPITVTVTFGPNPAGFTKPSVNAYFTQAPSSGDLAGSADWAGAVADLTLTAGSASTTSTWRGTFTPRPGAAGTYRFTVENPYFVPNGGQSLTADEVDAAVGPRVVTTSVTAPPAAPTNLKGSTRTTWSSSELGFVTSRTVTWKNPAGKALPSGVKVVSASANCGYMAAGYNPGAPVSSYWVGSKIGLCTVKFQTVNSAGASPTVSLTFL</sequence>
<name>A0ABW8APB7_9ACTN</name>
<keyword evidence="3" id="KW-1185">Reference proteome</keyword>
<keyword evidence="1" id="KW-0732">Signal</keyword>